<keyword evidence="3" id="KW-1185">Reference proteome</keyword>
<dbReference type="InParanoid" id="A0A068U328"/>
<accession>A0A068U328</accession>
<evidence type="ECO:0000313" key="2">
    <source>
        <dbReference type="EMBL" id="CDP02916.1"/>
    </source>
</evidence>
<protein>
    <submittedName>
        <fullName evidence="2">Uncharacterized protein</fullName>
    </submittedName>
</protein>
<sequence length="342" mass="38383">MSCKSQKLSRVCQENLVLGREPAMEFLQPIGAAVMVLQESIKLLPKNGKLVALTIVPTLLFSSLFFLVFNFSYKSLLRDMLMRESMLPLTSANSAEFSSILAHLKEDFGLMLVVDLTFILGYYIISLLSIIATILVSTISHTERTLSSKDFALLVLRSWKRPLITGFYTTLLDIGYIFLVLFVASPVMMLFSNSMEEVFFTMYLVGIAASIVYLYLSVTWILGIVTSVIEEDCYGIQALGKAGDLIQGMKIQGFVLNMMFALLSVVVFQGFRIIRGHKWLVNQTIFGLFLVNVSCLLRHSQFVGYTVLYFQCKKKHGEEIELQGEVEYTKISSTPLADVGMP</sequence>
<organism evidence="2 3">
    <name type="scientific">Coffea canephora</name>
    <name type="common">Robusta coffee</name>
    <dbReference type="NCBI Taxonomy" id="49390"/>
    <lineage>
        <taxon>Eukaryota</taxon>
        <taxon>Viridiplantae</taxon>
        <taxon>Streptophyta</taxon>
        <taxon>Embryophyta</taxon>
        <taxon>Tracheophyta</taxon>
        <taxon>Spermatophyta</taxon>
        <taxon>Magnoliopsida</taxon>
        <taxon>eudicotyledons</taxon>
        <taxon>Gunneridae</taxon>
        <taxon>Pentapetalae</taxon>
        <taxon>asterids</taxon>
        <taxon>lamiids</taxon>
        <taxon>Gentianales</taxon>
        <taxon>Rubiaceae</taxon>
        <taxon>Ixoroideae</taxon>
        <taxon>Gardenieae complex</taxon>
        <taxon>Bertiereae - Coffeeae clade</taxon>
        <taxon>Coffeeae</taxon>
        <taxon>Coffea</taxon>
    </lineage>
</organism>
<gene>
    <name evidence="2" type="ORF">GSCOC_T00041336001</name>
</gene>
<name>A0A068U328_COFCA</name>
<evidence type="ECO:0000313" key="3">
    <source>
        <dbReference type="Proteomes" id="UP000295252"/>
    </source>
</evidence>
<keyword evidence="1" id="KW-0472">Membrane</keyword>
<feature type="transmembrane region" description="Helical" evidence="1">
    <location>
        <begin position="280"/>
        <end position="297"/>
    </location>
</feature>
<dbReference type="Gramene" id="CDP02916">
    <property type="protein sequence ID" value="CDP02916"/>
    <property type="gene ID" value="GSCOC_T00041336001"/>
</dbReference>
<feature type="transmembrane region" description="Helical" evidence="1">
    <location>
        <begin position="254"/>
        <end position="274"/>
    </location>
</feature>
<dbReference type="OMA" id="VIEEDCY"/>
<dbReference type="PANTHER" id="PTHR33133:SF1">
    <property type="entry name" value="EXPRESSED PROTEIN-RELATED"/>
    <property type="match status" value="1"/>
</dbReference>
<keyword evidence="1" id="KW-0812">Transmembrane</keyword>
<feature type="transmembrane region" description="Helical" evidence="1">
    <location>
        <begin position="198"/>
        <end position="216"/>
    </location>
</feature>
<dbReference type="PhylomeDB" id="A0A068U328"/>
<dbReference type="STRING" id="49390.A0A068U328"/>
<proteinExistence type="predicted"/>
<dbReference type="AlphaFoldDB" id="A0A068U328"/>
<dbReference type="OrthoDB" id="777403at2759"/>
<feature type="transmembrane region" description="Helical" evidence="1">
    <location>
        <begin position="50"/>
        <end position="73"/>
    </location>
</feature>
<reference evidence="3" key="1">
    <citation type="journal article" date="2014" name="Science">
        <title>The coffee genome provides insight into the convergent evolution of caffeine biosynthesis.</title>
        <authorList>
            <person name="Denoeud F."/>
            <person name="Carretero-Paulet L."/>
            <person name="Dereeper A."/>
            <person name="Droc G."/>
            <person name="Guyot R."/>
            <person name="Pietrella M."/>
            <person name="Zheng C."/>
            <person name="Alberti A."/>
            <person name="Anthony F."/>
            <person name="Aprea G."/>
            <person name="Aury J.M."/>
            <person name="Bento P."/>
            <person name="Bernard M."/>
            <person name="Bocs S."/>
            <person name="Campa C."/>
            <person name="Cenci A."/>
            <person name="Combes M.C."/>
            <person name="Crouzillat D."/>
            <person name="Da Silva C."/>
            <person name="Daddiego L."/>
            <person name="De Bellis F."/>
            <person name="Dussert S."/>
            <person name="Garsmeur O."/>
            <person name="Gayraud T."/>
            <person name="Guignon V."/>
            <person name="Jahn K."/>
            <person name="Jamilloux V."/>
            <person name="Joet T."/>
            <person name="Labadie K."/>
            <person name="Lan T."/>
            <person name="Leclercq J."/>
            <person name="Lepelley M."/>
            <person name="Leroy T."/>
            <person name="Li L.T."/>
            <person name="Librado P."/>
            <person name="Lopez L."/>
            <person name="Munoz A."/>
            <person name="Noel B."/>
            <person name="Pallavicini A."/>
            <person name="Perrotta G."/>
            <person name="Poncet V."/>
            <person name="Pot D."/>
            <person name="Priyono X."/>
            <person name="Rigoreau M."/>
            <person name="Rouard M."/>
            <person name="Rozas J."/>
            <person name="Tranchant-Dubreuil C."/>
            <person name="VanBuren R."/>
            <person name="Zhang Q."/>
            <person name="Andrade A.C."/>
            <person name="Argout X."/>
            <person name="Bertrand B."/>
            <person name="de Kochko A."/>
            <person name="Graziosi G."/>
            <person name="Henry R.J."/>
            <person name="Jayarama X."/>
            <person name="Ming R."/>
            <person name="Nagai C."/>
            <person name="Rounsley S."/>
            <person name="Sankoff D."/>
            <person name="Giuliano G."/>
            <person name="Albert V.A."/>
            <person name="Wincker P."/>
            <person name="Lashermes P."/>
        </authorList>
    </citation>
    <scope>NUCLEOTIDE SEQUENCE [LARGE SCALE GENOMIC DNA]</scope>
    <source>
        <strain evidence="3">cv. DH200-94</strain>
    </source>
</reference>
<dbReference type="EMBL" id="HG739093">
    <property type="protein sequence ID" value="CDP02916.1"/>
    <property type="molecule type" value="Genomic_DNA"/>
</dbReference>
<dbReference type="Proteomes" id="UP000295252">
    <property type="component" value="Chromosome VIII"/>
</dbReference>
<feature type="transmembrane region" description="Helical" evidence="1">
    <location>
        <begin position="163"/>
        <end position="192"/>
    </location>
</feature>
<feature type="transmembrane region" description="Helical" evidence="1">
    <location>
        <begin position="120"/>
        <end position="142"/>
    </location>
</feature>
<keyword evidence="1" id="KW-1133">Transmembrane helix</keyword>
<dbReference type="FunCoup" id="A0A068U328">
    <property type="interactions" value="64"/>
</dbReference>
<dbReference type="PANTHER" id="PTHR33133">
    <property type="entry name" value="OS08G0107100 PROTEIN-RELATED"/>
    <property type="match status" value="1"/>
</dbReference>
<evidence type="ECO:0000256" key="1">
    <source>
        <dbReference type="SAM" id="Phobius"/>
    </source>
</evidence>